<dbReference type="PROSITE" id="PS51352">
    <property type="entry name" value="THIOREDOXIN_2"/>
    <property type="match status" value="1"/>
</dbReference>
<dbReference type="PANTHER" id="PTHR15337:SF11">
    <property type="entry name" value="THIOREDOXIN DOMAIN-CONTAINING PROTEIN"/>
    <property type="match status" value="1"/>
</dbReference>
<dbReference type="PANTHER" id="PTHR15337">
    <property type="entry name" value="ANTERIOR GRADIENT PROTEIN-RELATED"/>
    <property type="match status" value="1"/>
</dbReference>
<proteinExistence type="predicted"/>
<evidence type="ECO:0000313" key="4">
    <source>
        <dbReference type="Proteomes" id="UP001238179"/>
    </source>
</evidence>
<evidence type="ECO:0000259" key="2">
    <source>
        <dbReference type="PROSITE" id="PS51352"/>
    </source>
</evidence>
<keyword evidence="1" id="KW-0732">Signal</keyword>
<dbReference type="Gene3D" id="3.40.30.10">
    <property type="entry name" value="Glutaredoxin"/>
    <property type="match status" value="1"/>
</dbReference>
<name>A0AA48GUS9_9BACT</name>
<dbReference type="InterPro" id="IPR013766">
    <property type="entry name" value="Thioredoxin_domain"/>
</dbReference>
<dbReference type="SUPFAM" id="SSF52833">
    <property type="entry name" value="Thioredoxin-like"/>
    <property type="match status" value="1"/>
</dbReference>
<evidence type="ECO:0000256" key="1">
    <source>
        <dbReference type="ARBA" id="ARBA00022729"/>
    </source>
</evidence>
<organism evidence="3 4">
    <name type="scientific">Mesoterricola silvestris</name>
    <dbReference type="NCBI Taxonomy" id="2927979"/>
    <lineage>
        <taxon>Bacteria</taxon>
        <taxon>Pseudomonadati</taxon>
        <taxon>Acidobacteriota</taxon>
        <taxon>Holophagae</taxon>
        <taxon>Holophagales</taxon>
        <taxon>Holophagaceae</taxon>
        <taxon>Mesoterricola</taxon>
    </lineage>
</organism>
<dbReference type="InterPro" id="IPR051099">
    <property type="entry name" value="AGR/TXD"/>
</dbReference>
<protein>
    <recommendedName>
        <fullName evidence="2">Thioredoxin domain-containing protein</fullName>
    </recommendedName>
</protein>
<dbReference type="AlphaFoldDB" id="A0AA48GUS9"/>
<dbReference type="Proteomes" id="UP001238179">
    <property type="component" value="Chromosome"/>
</dbReference>
<feature type="domain" description="Thioredoxin" evidence="2">
    <location>
        <begin position="1"/>
        <end position="134"/>
    </location>
</feature>
<reference evidence="4" key="1">
    <citation type="journal article" date="2023" name="Int. J. Syst. Evol. Microbiol.">
        <title>Mesoterricola silvestris gen. nov., sp. nov., Mesoterricola sediminis sp. nov., Geothrix oryzae sp. nov., Geothrix edaphica sp. nov., Geothrix rubra sp. nov., and Geothrix limicola sp. nov., six novel members of Acidobacteriota isolated from soils.</title>
        <authorList>
            <person name="Itoh H."/>
            <person name="Sugisawa Y."/>
            <person name="Mise K."/>
            <person name="Xu Z."/>
            <person name="Kuniyasu M."/>
            <person name="Ushijima N."/>
            <person name="Kawano K."/>
            <person name="Kobayashi E."/>
            <person name="Shiratori Y."/>
            <person name="Masuda Y."/>
            <person name="Senoo K."/>
        </authorList>
    </citation>
    <scope>NUCLEOTIDE SEQUENCE [LARGE SCALE GENOMIC DNA]</scope>
    <source>
        <strain evidence="4">W79</strain>
    </source>
</reference>
<dbReference type="EMBL" id="AP027080">
    <property type="protein sequence ID" value="BDU72196.1"/>
    <property type="molecule type" value="Genomic_DNA"/>
</dbReference>
<sequence length="137" mass="15291">MKLLLIPFLVAGTLLAKDVKWETNLAAAQARARKEHKVIFMDVWTEWCGWCIKLQRDTFPSPQAQEALAKVVPLSLKTQFKDGSPTADKGIEQTYKVEGFPALFILDENGKVLSQQPGYLPAAPFAEWINKSASSKK</sequence>
<dbReference type="InterPro" id="IPR036249">
    <property type="entry name" value="Thioredoxin-like_sf"/>
</dbReference>
<evidence type="ECO:0000313" key="3">
    <source>
        <dbReference type="EMBL" id="BDU72196.1"/>
    </source>
</evidence>
<accession>A0AA48GUS9</accession>
<keyword evidence="4" id="KW-1185">Reference proteome</keyword>
<dbReference type="Pfam" id="PF13098">
    <property type="entry name" value="Thioredoxin_2"/>
    <property type="match status" value="1"/>
</dbReference>
<dbReference type="InterPro" id="IPR012336">
    <property type="entry name" value="Thioredoxin-like_fold"/>
</dbReference>
<gene>
    <name evidence="3" type="ORF">METEAL_13700</name>
</gene>
<dbReference type="RefSeq" id="WP_316415107.1">
    <property type="nucleotide sequence ID" value="NZ_AP027080.1"/>
</dbReference>
<dbReference type="KEGG" id="msil:METEAL_13700"/>